<feature type="region of interest" description="Disordered" evidence="1">
    <location>
        <begin position="519"/>
        <end position="555"/>
    </location>
</feature>
<dbReference type="Proteomes" id="UP000196084">
    <property type="component" value="Unassembled WGS sequence"/>
</dbReference>
<evidence type="ECO:0000313" key="3">
    <source>
        <dbReference type="Proteomes" id="UP000196084"/>
    </source>
</evidence>
<dbReference type="RefSeq" id="WP_087715602.1">
    <property type="nucleotide sequence ID" value="NZ_MWPH01000005.1"/>
</dbReference>
<feature type="compositionally biased region" description="Basic and acidic residues" evidence="1">
    <location>
        <begin position="537"/>
        <end position="546"/>
    </location>
</feature>
<name>A0A202E3R7_9EURY</name>
<dbReference type="OrthoDB" id="350604at2157"/>
<evidence type="ECO:0000256" key="1">
    <source>
        <dbReference type="SAM" id="MobiDB-lite"/>
    </source>
</evidence>
<accession>A0A202E3R7</accession>
<evidence type="ECO:0000313" key="2">
    <source>
        <dbReference type="EMBL" id="OVE82936.1"/>
    </source>
</evidence>
<sequence>MVRQKHVDLSPSKETYQAVKADVNPRSAIKELVDNAIDNRTRNEAQEDSLRVKITHLTPEESPNDTEELVIWDNSGGLKEKNLKLFFALGESAKETIEGSIGAYGIGAKKACAYLGDTAEFRTRYEDVERGYGFTVDEEWLNSDTWTVGQEYYENIEPGTTEIRIRELNFTWEDIQEPLQRDLSETYEMFLGGGVVQEEHDFELLVNGEPIEPPLPVEWSFCPLDGYFPRRYEGFQLFPNDEAESEAPIIMHVTVGLMRQASQKESGTDVFCQRRKVLVRDTGEEGGFGSGKHKLGTFGTGQKRLRIIVELETDGDAERLPWDAQKSHLNQYDPVAQEMYIYLNRVAKHYYSATYSKIPQSILRPYDETHRYAENDGGVYIHDYNDRVRVTDRPDADAPTIKQVRQIAETHAQLGIRYEDDRLKPEAYPAYHSLLEETFEREVEELDELVDIQGPTTGINYESIKPQIKQIEAYARQHASEDIYVPGIAEWAKPRYHAELQTLAKLDELEPVDRELDLTVSKEDKKEEALQDDGQLDDGKSEESARTETVQRGQTLQFVFEDDTQREQILEALDLSSNATATEAAKKLLERLQQD</sequence>
<evidence type="ECO:0008006" key="4">
    <source>
        <dbReference type="Google" id="ProtNLM"/>
    </source>
</evidence>
<feature type="compositionally biased region" description="Basic and acidic residues" evidence="1">
    <location>
        <begin position="519"/>
        <end position="529"/>
    </location>
</feature>
<keyword evidence="3" id="KW-1185">Reference proteome</keyword>
<dbReference type="Gene3D" id="3.30.565.10">
    <property type="entry name" value="Histidine kinase-like ATPase, C-terminal domain"/>
    <property type="match status" value="1"/>
</dbReference>
<dbReference type="SUPFAM" id="SSF55874">
    <property type="entry name" value="ATPase domain of HSP90 chaperone/DNA topoisomerase II/histidine kinase"/>
    <property type="match status" value="1"/>
</dbReference>
<dbReference type="AlphaFoldDB" id="A0A202E3R7"/>
<reference evidence="2 3" key="1">
    <citation type="submission" date="2017-02" db="EMBL/GenBank/DDBJ databases">
        <title>Natronthermophilus aegyptiacus gen. nov.,sp. nov., an aerobic, extremely halophilic alkalithermophilic archaeon isolated from the athalassohaline Wadi An Natrun, Egypt.</title>
        <authorList>
            <person name="Zhao B."/>
        </authorList>
    </citation>
    <scope>NUCLEOTIDE SEQUENCE [LARGE SCALE GENOMIC DNA]</scope>
    <source>
        <strain evidence="2 3">CGMCC 1.3597</strain>
    </source>
</reference>
<comment type="caution">
    <text evidence="2">The sequence shown here is derived from an EMBL/GenBank/DDBJ whole genome shotgun (WGS) entry which is preliminary data.</text>
</comment>
<organism evidence="2 3">
    <name type="scientific">Natronolimnobius baerhuensis</name>
    <dbReference type="NCBI Taxonomy" id="253108"/>
    <lineage>
        <taxon>Archaea</taxon>
        <taxon>Methanobacteriati</taxon>
        <taxon>Methanobacteriota</taxon>
        <taxon>Stenosarchaea group</taxon>
        <taxon>Halobacteria</taxon>
        <taxon>Halobacteriales</taxon>
        <taxon>Natrialbaceae</taxon>
        <taxon>Natronolimnobius</taxon>
    </lineage>
</organism>
<dbReference type="Pfam" id="PF13589">
    <property type="entry name" value="HATPase_c_3"/>
    <property type="match status" value="1"/>
</dbReference>
<proteinExistence type="predicted"/>
<protein>
    <recommendedName>
        <fullName evidence="4">ATP-binding protein</fullName>
    </recommendedName>
</protein>
<dbReference type="EMBL" id="MWPH01000005">
    <property type="protein sequence ID" value="OVE82936.1"/>
    <property type="molecule type" value="Genomic_DNA"/>
</dbReference>
<gene>
    <name evidence="2" type="ORF">B2G88_18265</name>
</gene>
<dbReference type="InterPro" id="IPR036890">
    <property type="entry name" value="HATPase_C_sf"/>
</dbReference>